<keyword evidence="2" id="KW-1185">Reference proteome</keyword>
<comment type="caution">
    <text evidence="1">The sequence shown here is derived from an EMBL/GenBank/DDBJ whole genome shotgun (WGS) entry which is preliminary data.</text>
</comment>
<dbReference type="EMBL" id="RJVU01026577">
    <property type="protein sequence ID" value="ROL49673.1"/>
    <property type="molecule type" value="Genomic_DNA"/>
</dbReference>
<organism evidence="1 2">
    <name type="scientific">Anabarilius grahami</name>
    <name type="common">Kanglang fish</name>
    <name type="synonym">Barilius grahami</name>
    <dbReference type="NCBI Taxonomy" id="495550"/>
    <lineage>
        <taxon>Eukaryota</taxon>
        <taxon>Metazoa</taxon>
        <taxon>Chordata</taxon>
        <taxon>Craniata</taxon>
        <taxon>Vertebrata</taxon>
        <taxon>Euteleostomi</taxon>
        <taxon>Actinopterygii</taxon>
        <taxon>Neopterygii</taxon>
        <taxon>Teleostei</taxon>
        <taxon>Ostariophysi</taxon>
        <taxon>Cypriniformes</taxon>
        <taxon>Xenocyprididae</taxon>
        <taxon>Xenocypridinae</taxon>
        <taxon>Xenocypridinae incertae sedis</taxon>
        <taxon>Anabarilius</taxon>
    </lineage>
</organism>
<dbReference type="Proteomes" id="UP000281406">
    <property type="component" value="Unassembled WGS sequence"/>
</dbReference>
<evidence type="ECO:0000313" key="1">
    <source>
        <dbReference type="EMBL" id="ROL49673.1"/>
    </source>
</evidence>
<gene>
    <name evidence="1" type="ORF">DPX16_15999</name>
</gene>
<sequence>MNKKQDVCLKVCHKCATHAFGLLTQISLYLQGINGLTMPLHNGTYVGWETGKALGKVAIIHRNHLVIPPVTFLFPVCQMLLAYPINQRCRAAAYHGRP</sequence>
<proteinExistence type="predicted"/>
<accession>A0A3N0YTZ2</accession>
<name>A0A3N0YTZ2_ANAGA</name>
<dbReference type="AlphaFoldDB" id="A0A3N0YTZ2"/>
<protein>
    <submittedName>
        <fullName evidence="1">Uncharacterized protein</fullName>
    </submittedName>
</protein>
<evidence type="ECO:0000313" key="2">
    <source>
        <dbReference type="Proteomes" id="UP000281406"/>
    </source>
</evidence>
<reference evidence="1 2" key="1">
    <citation type="submission" date="2018-10" db="EMBL/GenBank/DDBJ databases">
        <title>Genome assembly for a Yunnan-Guizhou Plateau 3E fish, Anabarilius grahami (Regan), and its evolutionary and genetic applications.</title>
        <authorList>
            <person name="Jiang W."/>
        </authorList>
    </citation>
    <scope>NUCLEOTIDE SEQUENCE [LARGE SCALE GENOMIC DNA]</scope>
    <source>
        <strain evidence="1">AG-KIZ</strain>
        <tissue evidence="1">Muscle</tissue>
    </source>
</reference>